<keyword evidence="5" id="KW-1185">Reference proteome</keyword>
<feature type="chain" id="PRO_5040753992" description="F5/8 type C domain-containing protein" evidence="2">
    <location>
        <begin position="23"/>
        <end position="298"/>
    </location>
</feature>
<evidence type="ECO:0000256" key="2">
    <source>
        <dbReference type="SAM" id="SignalP"/>
    </source>
</evidence>
<gene>
    <name evidence="4" type="ORF">BG53_14820</name>
</gene>
<evidence type="ECO:0000313" key="5">
    <source>
        <dbReference type="Proteomes" id="UP000053750"/>
    </source>
</evidence>
<dbReference type="SUPFAM" id="SSF49363">
    <property type="entry name" value="Purple acid phosphatase, N-terminal domain"/>
    <property type="match status" value="1"/>
</dbReference>
<keyword evidence="2" id="KW-0732">Signal</keyword>
<proteinExistence type="predicted"/>
<feature type="region of interest" description="Disordered" evidence="1">
    <location>
        <begin position="124"/>
        <end position="147"/>
    </location>
</feature>
<accession>A0A9W5S1D6</accession>
<protein>
    <recommendedName>
        <fullName evidence="3">F5/8 type C domain-containing protein</fullName>
    </recommendedName>
</protein>
<dbReference type="GO" id="GO:0003993">
    <property type="term" value="F:acid phosphatase activity"/>
    <property type="evidence" value="ECO:0007669"/>
    <property type="project" value="InterPro"/>
</dbReference>
<dbReference type="Gene3D" id="2.60.120.260">
    <property type="entry name" value="Galactose-binding domain-like"/>
    <property type="match status" value="1"/>
</dbReference>
<dbReference type="PROSITE" id="PS50022">
    <property type="entry name" value="FA58C_3"/>
    <property type="match status" value="1"/>
</dbReference>
<organism evidence="4 5">
    <name type="scientific">Paenibacillus darwinianus</name>
    <dbReference type="NCBI Taxonomy" id="1380763"/>
    <lineage>
        <taxon>Bacteria</taxon>
        <taxon>Bacillati</taxon>
        <taxon>Bacillota</taxon>
        <taxon>Bacilli</taxon>
        <taxon>Bacillales</taxon>
        <taxon>Paenibacillaceae</taxon>
        <taxon>Paenibacillus</taxon>
    </lineage>
</organism>
<dbReference type="Pfam" id="PF00754">
    <property type="entry name" value="F5_F8_type_C"/>
    <property type="match status" value="1"/>
</dbReference>
<dbReference type="Proteomes" id="UP000053750">
    <property type="component" value="Unassembled WGS sequence"/>
</dbReference>
<dbReference type="InterPro" id="IPR000421">
    <property type="entry name" value="FA58C"/>
</dbReference>
<dbReference type="GO" id="GO:0046872">
    <property type="term" value="F:metal ion binding"/>
    <property type="evidence" value="ECO:0007669"/>
    <property type="project" value="InterPro"/>
</dbReference>
<evidence type="ECO:0000313" key="4">
    <source>
        <dbReference type="EMBL" id="EXX89805.1"/>
    </source>
</evidence>
<dbReference type="SUPFAM" id="SSF49785">
    <property type="entry name" value="Galactose-binding domain-like"/>
    <property type="match status" value="1"/>
</dbReference>
<dbReference type="Gene3D" id="2.60.40.380">
    <property type="entry name" value="Purple acid phosphatase-like, N-terminal"/>
    <property type="match status" value="1"/>
</dbReference>
<dbReference type="AlphaFoldDB" id="A0A9W5S1D6"/>
<dbReference type="InterPro" id="IPR008963">
    <property type="entry name" value="Purple_acid_Pase-like_N"/>
</dbReference>
<evidence type="ECO:0000256" key="1">
    <source>
        <dbReference type="SAM" id="MobiDB-lite"/>
    </source>
</evidence>
<feature type="compositionally biased region" description="Polar residues" evidence="1">
    <location>
        <begin position="124"/>
        <end position="134"/>
    </location>
</feature>
<reference evidence="4 5" key="1">
    <citation type="submission" date="2014-02" db="EMBL/GenBank/DDBJ databases">
        <title>Genome sequence of Paenibacillus darwinianus reveals adaptive mechanisms for survival in Antarctic soils.</title>
        <authorList>
            <person name="Dsouza M."/>
            <person name="Taylor M.W."/>
            <person name="Turner S.J."/>
            <person name="Aislabie J."/>
        </authorList>
    </citation>
    <scope>NUCLEOTIDE SEQUENCE [LARGE SCALE GENOMIC DNA]</scope>
    <source>
        <strain evidence="4 5">CE1</strain>
    </source>
</reference>
<comment type="caution">
    <text evidence="4">The sequence shown here is derived from an EMBL/GenBank/DDBJ whole genome shotgun (WGS) entry which is preliminary data.</text>
</comment>
<dbReference type="EMBL" id="JFHU01000084">
    <property type="protein sequence ID" value="EXX89805.1"/>
    <property type="molecule type" value="Genomic_DNA"/>
</dbReference>
<dbReference type="InterPro" id="IPR008979">
    <property type="entry name" value="Galactose-bd-like_sf"/>
</dbReference>
<feature type="signal peptide" evidence="2">
    <location>
        <begin position="1"/>
        <end position="22"/>
    </location>
</feature>
<sequence length="298" mass="31686">MKKVSMNKNAGLLLLIAAIAIAATSFFGYQAATQSRSGVSELDASGIDFSFKNGNTIVSFTTEQPGFCQVLLGTKSGAYDFVAVESMPEGPHTEHYNVIENLKPDTNYFYRIMLGTTGGNVLQSKEGSFTTSPNAAADTGDKQAAQKPTGTNIALLSNGGRILGVSSNYGGAANDRNWGAQMAIDGDPSTEWSSDGDGNNAWIEIGFDKAYQVNAIGFWTRTMGTSAEIKKLRVLSADGTELGSFDLQGPDEMQYFTLKEPVSTDSLRFEAADSSGGNTGAVEIEVFGSLPMVEQNNR</sequence>
<name>A0A9W5S1D6_9BACL</name>
<evidence type="ECO:0000259" key="3">
    <source>
        <dbReference type="PROSITE" id="PS50022"/>
    </source>
</evidence>
<feature type="domain" description="F5/8 type C" evidence="3">
    <location>
        <begin position="150"/>
        <end position="289"/>
    </location>
</feature>